<dbReference type="Proteomes" id="UP000611723">
    <property type="component" value="Unassembled WGS sequence"/>
</dbReference>
<feature type="transmembrane region" description="Helical" evidence="7">
    <location>
        <begin position="246"/>
        <end position="264"/>
    </location>
</feature>
<reference evidence="8" key="1">
    <citation type="submission" date="2021-01" db="EMBL/GenBank/DDBJ databases">
        <title>Marivirga aurantiaca sp. nov., isolated from intertidal surface sediments.</title>
        <authorList>
            <person name="Zhang M."/>
        </authorList>
    </citation>
    <scope>NUCLEOTIDE SEQUENCE</scope>
    <source>
        <strain evidence="8">S37H4</strain>
    </source>
</reference>
<dbReference type="PANTHER" id="PTHR30589">
    <property type="entry name" value="PROLIPOPROTEIN DIACYLGLYCERYL TRANSFERASE"/>
    <property type="match status" value="1"/>
</dbReference>
<comment type="catalytic activity">
    <reaction evidence="7">
        <text>L-cysteinyl-[prolipoprotein] + a 1,2-diacyl-sn-glycero-3-phospho-(1'-sn-glycerol) = an S-1,2-diacyl-sn-glyceryl-L-cysteinyl-[prolipoprotein] + sn-glycerol 1-phosphate + H(+)</text>
        <dbReference type="Rhea" id="RHEA:56712"/>
        <dbReference type="Rhea" id="RHEA-COMP:14679"/>
        <dbReference type="Rhea" id="RHEA-COMP:14680"/>
        <dbReference type="ChEBI" id="CHEBI:15378"/>
        <dbReference type="ChEBI" id="CHEBI:29950"/>
        <dbReference type="ChEBI" id="CHEBI:57685"/>
        <dbReference type="ChEBI" id="CHEBI:64716"/>
        <dbReference type="ChEBI" id="CHEBI:140658"/>
        <dbReference type="EC" id="2.5.1.145"/>
    </reaction>
</comment>
<dbReference type="Pfam" id="PF01790">
    <property type="entry name" value="LGT"/>
    <property type="match status" value="1"/>
</dbReference>
<dbReference type="HAMAP" id="MF_01147">
    <property type="entry name" value="Lgt"/>
    <property type="match status" value="1"/>
</dbReference>
<dbReference type="NCBIfam" id="TIGR00544">
    <property type="entry name" value="lgt"/>
    <property type="match status" value="1"/>
</dbReference>
<comment type="similarity">
    <text evidence="1 7">Belongs to the Lgt family.</text>
</comment>
<comment type="subcellular location">
    <subcellularLocation>
        <location evidence="7">Cell membrane</location>
        <topology evidence="7">Multi-pass membrane protein</topology>
    </subcellularLocation>
</comment>
<evidence type="ECO:0000256" key="7">
    <source>
        <dbReference type="HAMAP-Rule" id="MF_01147"/>
    </source>
</evidence>
<evidence type="ECO:0000256" key="3">
    <source>
        <dbReference type="ARBA" id="ARBA00022679"/>
    </source>
</evidence>
<feature type="transmembrane region" description="Helical" evidence="7">
    <location>
        <begin position="98"/>
        <end position="122"/>
    </location>
</feature>
<comment type="function">
    <text evidence="7">Catalyzes the transfer of the diacylglyceryl group from phosphatidylglycerol to the sulfhydryl group of the N-terminal cysteine of a prolipoprotein, the first step in the formation of mature lipoproteins.</text>
</comment>
<feature type="transmembrane region" description="Helical" evidence="7">
    <location>
        <begin position="182"/>
        <end position="200"/>
    </location>
</feature>
<dbReference type="RefSeq" id="WP_201432431.1">
    <property type="nucleotide sequence ID" value="NZ_JAEQBW010000010.1"/>
</dbReference>
<protein>
    <recommendedName>
        <fullName evidence="7">Phosphatidylglycerol--prolipoprotein diacylglyceryl transferase</fullName>
        <ecNumber evidence="7">2.5.1.145</ecNumber>
    </recommendedName>
</protein>
<dbReference type="GO" id="GO:0005886">
    <property type="term" value="C:plasma membrane"/>
    <property type="evidence" value="ECO:0007669"/>
    <property type="project" value="UniProtKB-SubCell"/>
</dbReference>
<dbReference type="InterPro" id="IPR001640">
    <property type="entry name" value="Lgt"/>
</dbReference>
<keyword evidence="3 7" id="KW-0808">Transferase</keyword>
<dbReference type="EMBL" id="JAEQBW010000010">
    <property type="protein sequence ID" value="MBK6266745.1"/>
    <property type="molecule type" value="Genomic_DNA"/>
</dbReference>
<feature type="transmembrane region" description="Helical" evidence="7">
    <location>
        <begin position="55"/>
        <end position="78"/>
    </location>
</feature>
<dbReference type="GO" id="GO:0042158">
    <property type="term" value="P:lipoprotein biosynthetic process"/>
    <property type="evidence" value="ECO:0007669"/>
    <property type="project" value="UniProtKB-UniRule"/>
</dbReference>
<evidence type="ECO:0000313" key="8">
    <source>
        <dbReference type="EMBL" id="MBK6266745.1"/>
    </source>
</evidence>
<keyword evidence="5 7" id="KW-1133">Transmembrane helix</keyword>
<feature type="transmembrane region" description="Helical" evidence="7">
    <location>
        <begin position="23"/>
        <end position="43"/>
    </location>
</feature>
<evidence type="ECO:0000256" key="4">
    <source>
        <dbReference type="ARBA" id="ARBA00022692"/>
    </source>
</evidence>
<evidence type="ECO:0000256" key="1">
    <source>
        <dbReference type="ARBA" id="ARBA00007150"/>
    </source>
</evidence>
<keyword evidence="6 7" id="KW-0472">Membrane</keyword>
<dbReference type="EC" id="2.5.1.145" evidence="7"/>
<keyword evidence="4 7" id="KW-0812">Transmembrane</keyword>
<comment type="pathway">
    <text evidence="7">Protein modification; lipoprotein biosynthesis (diacylglyceryl transfer).</text>
</comment>
<feature type="transmembrane region" description="Helical" evidence="7">
    <location>
        <begin position="131"/>
        <end position="151"/>
    </location>
</feature>
<dbReference type="GO" id="GO:0008961">
    <property type="term" value="F:phosphatidylglycerol-prolipoprotein diacylglyceryl transferase activity"/>
    <property type="evidence" value="ECO:0007669"/>
    <property type="project" value="UniProtKB-UniRule"/>
</dbReference>
<dbReference type="PANTHER" id="PTHR30589:SF0">
    <property type="entry name" value="PHOSPHATIDYLGLYCEROL--PROLIPOPROTEIN DIACYLGLYCERYL TRANSFERASE"/>
    <property type="match status" value="1"/>
</dbReference>
<proteinExistence type="inferred from homology"/>
<dbReference type="AlphaFoldDB" id="A0A934X1N5"/>
<accession>A0A934X1N5</accession>
<keyword evidence="9" id="KW-1185">Reference proteome</keyword>
<feature type="binding site" evidence="7">
    <location>
        <position position="149"/>
    </location>
    <ligand>
        <name>a 1,2-diacyl-sn-glycero-3-phospho-(1'-sn-glycerol)</name>
        <dbReference type="ChEBI" id="CHEBI:64716"/>
    </ligand>
</feature>
<evidence type="ECO:0000313" key="9">
    <source>
        <dbReference type="Proteomes" id="UP000611723"/>
    </source>
</evidence>
<feature type="transmembrane region" description="Helical" evidence="7">
    <location>
        <begin position="209"/>
        <end position="226"/>
    </location>
</feature>
<evidence type="ECO:0000256" key="6">
    <source>
        <dbReference type="ARBA" id="ARBA00023136"/>
    </source>
</evidence>
<evidence type="ECO:0000256" key="2">
    <source>
        <dbReference type="ARBA" id="ARBA00022475"/>
    </source>
</evidence>
<gene>
    <name evidence="7 8" type="primary">lgt</name>
    <name evidence="8" type="ORF">JKA74_17000</name>
</gene>
<evidence type="ECO:0000256" key="5">
    <source>
        <dbReference type="ARBA" id="ARBA00022989"/>
    </source>
</evidence>
<name>A0A934X1N5_9BACT</name>
<organism evidence="8 9">
    <name type="scientific">Marivirga aurantiaca</name>
    <dbReference type="NCBI Taxonomy" id="2802615"/>
    <lineage>
        <taxon>Bacteria</taxon>
        <taxon>Pseudomonadati</taxon>
        <taxon>Bacteroidota</taxon>
        <taxon>Cytophagia</taxon>
        <taxon>Cytophagales</taxon>
        <taxon>Marivirgaceae</taxon>
        <taxon>Marivirga</taxon>
    </lineage>
</organism>
<comment type="caution">
    <text evidence="8">The sequence shown here is derived from an EMBL/GenBank/DDBJ whole genome shotgun (WGS) entry which is preliminary data.</text>
</comment>
<sequence length="275" mass="31606">MFNYIIWNPDGIIVDLGFYQLRWYSVLFGLGFILGYLFVKWRFKRKQLDVKLLDNLAVYLVVATVIGARLVHCFFYDWDYYQNHLLEILLPFRFTPEFEFTGFMGLASHGGGVAVIIALLIFARKYDLKKLWLLDTIALVAPLVGACIRLGNLMNSEILGQPTNVAWAFIFKQVDALPRHPAQLYEAISYLFIFMLLFIIDKKRQVKDGFILGVMLVGVFIARFLIEFVKADQSDFEAGMTINMGQWLSIPFIIVGIVFIVWSIKSDKSGEKTIN</sequence>
<keyword evidence="2 7" id="KW-1003">Cell membrane</keyword>